<dbReference type="RefSeq" id="WP_382314664.1">
    <property type="nucleotide sequence ID" value="NZ_JBHUFD010000005.1"/>
</dbReference>
<sequence length="198" mass="21731">MSCSSYFFLGGALLALGGCDGGSRPADPSAPGISAPTGPYYDVRRFLDGQVGLLNARHMGATKQTSLRDNAYEQATVPEIKWADELQIFYQADINKAALRGAYILDSLVVPGQGLRRTYTLRPGFPHASVLRLAVSGPLVGFPQRIEAQIRQNNTLFYSAKSLDMHFEGGQLRTYQVRGVQKLVLFDSLRFNMSARVL</sequence>
<name>A0ABW4QVQ0_9BACT</name>
<proteinExistence type="predicted"/>
<accession>A0ABW4QVQ0</accession>
<comment type="caution">
    <text evidence="1">The sequence shown here is derived from an EMBL/GenBank/DDBJ whole genome shotgun (WGS) entry which is preliminary data.</text>
</comment>
<keyword evidence="2" id="KW-1185">Reference proteome</keyword>
<dbReference type="Proteomes" id="UP001597197">
    <property type="component" value="Unassembled WGS sequence"/>
</dbReference>
<organism evidence="1 2">
    <name type="scientific">Hymenobacter bucti</name>
    <dbReference type="NCBI Taxonomy" id="1844114"/>
    <lineage>
        <taxon>Bacteria</taxon>
        <taxon>Pseudomonadati</taxon>
        <taxon>Bacteroidota</taxon>
        <taxon>Cytophagia</taxon>
        <taxon>Cytophagales</taxon>
        <taxon>Hymenobacteraceae</taxon>
        <taxon>Hymenobacter</taxon>
    </lineage>
</organism>
<dbReference type="EMBL" id="JBHUFD010000005">
    <property type="protein sequence ID" value="MFD1873619.1"/>
    <property type="molecule type" value="Genomic_DNA"/>
</dbReference>
<evidence type="ECO:0000313" key="2">
    <source>
        <dbReference type="Proteomes" id="UP001597197"/>
    </source>
</evidence>
<protein>
    <submittedName>
        <fullName evidence="1">Uncharacterized protein</fullName>
    </submittedName>
</protein>
<gene>
    <name evidence="1" type="ORF">ACFSDX_14325</name>
</gene>
<reference evidence="2" key="1">
    <citation type="journal article" date="2019" name="Int. J. Syst. Evol. Microbiol.">
        <title>The Global Catalogue of Microorganisms (GCM) 10K type strain sequencing project: providing services to taxonomists for standard genome sequencing and annotation.</title>
        <authorList>
            <consortium name="The Broad Institute Genomics Platform"/>
            <consortium name="The Broad Institute Genome Sequencing Center for Infectious Disease"/>
            <person name="Wu L."/>
            <person name="Ma J."/>
        </authorList>
    </citation>
    <scope>NUCLEOTIDE SEQUENCE [LARGE SCALE GENOMIC DNA]</scope>
    <source>
        <strain evidence="2">CGMCC 1.15795</strain>
    </source>
</reference>
<evidence type="ECO:0000313" key="1">
    <source>
        <dbReference type="EMBL" id="MFD1873619.1"/>
    </source>
</evidence>